<evidence type="ECO:0000256" key="2">
    <source>
        <dbReference type="ARBA" id="ARBA00023043"/>
    </source>
</evidence>
<proteinExistence type="predicted"/>
<gene>
    <name evidence="6" type="ORF">TVAG_444750</name>
</gene>
<evidence type="ECO:0000256" key="3">
    <source>
        <dbReference type="PROSITE-ProRule" id="PRU00023"/>
    </source>
</evidence>
<evidence type="ECO:0000259" key="5">
    <source>
        <dbReference type="Pfam" id="PF11929"/>
    </source>
</evidence>
<keyword evidence="1" id="KW-0677">Repeat</keyword>
<dbReference type="Gene3D" id="1.25.40.20">
    <property type="entry name" value="Ankyrin repeat-containing domain"/>
    <property type="match status" value="4"/>
</dbReference>
<dbReference type="InterPro" id="IPR036770">
    <property type="entry name" value="Ankyrin_rpt-contain_sf"/>
</dbReference>
<dbReference type="Pfam" id="PF12796">
    <property type="entry name" value="Ank_2"/>
    <property type="match status" value="3"/>
</dbReference>
<evidence type="ECO:0000313" key="7">
    <source>
        <dbReference type="Proteomes" id="UP000001542"/>
    </source>
</evidence>
<name>A2FRX3_TRIV3</name>
<dbReference type="SMART" id="SM00248">
    <property type="entry name" value="ANK"/>
    <property type="match status" value="16"/>
</dbReference>
<evidence type="ECO:0000256" key="1">
    <source>
        <dbReference type="ARBA" id="ARBA00022737"/>
    </source>
</evidence>
<dbReference type="KEGG" id="tva:4750050"/>
<keyword evidence="7" id="KW-1185">Reference proteome</keyword>
<dbReference type="SUPFAM" id="SSF48403">
    <property type="entry name" value="Ankyrin repeat"/>
    <property type="match status" value="2"/>
</dbReference>
<feature type="region of interest" description="Disordered" evidence="4">
    <location>
        <begin position="833"/>
        <end position="871"/>
    </location>
</feature>
<dbReference type="PANTHER" id="PTHR24198:SF165">
    <property type="entry name" value="ANKYRIN REPEAT-CONTAINING PROTEIN-RELATED"/>
    <property type="match status" value="1"/>
</dbReference>
<feature type="repeat" description="ANK" evidence="3">
    <location>
        <begin position="302"/>
        <end position="334"/>
    </location>
</feature>
<feature type="repeat" description="ANK" evidence="3">
    <location>
        <begin position="702"/>
        <end position="734"/>
    </location>
</feature>
<feature type="repeat" description="ANK" evidence="3">
    <location>
        <begin position="502"/>
        <end position="530"/>
    </location>
</feature>
<dbReference type="PROSITE" id="PS50088">
    <property type="entry name" value="ANK_REPEAT"/>
    <property type="match status" value="6"/>
</dbReference>
<protein>
    <recommendedName>
        <fullName evidence="5">DUF3447 domain-containing protein</fullName>
    </recommendedName>
</protein>
<dbReference type="VEuPathDB" id="TrichDB:TVAG_444750"/>
<feature type="repeat" description="ANK" evidence="3">
    <location>
        <begin position="369"/>
        <end position="401"/>
    </location>
</feature>
<reference evidence="6" key="2">
    <citation type="journal article" date="2007" name="Science">
        <title>Draft genome sequence of the sexually transmitted pathogen Trichomonas vaginalis.</title>
        <authorList>
            <person name="Carlton J.M."/>
            <person name="Hirt R.P."/>
            <person name="Silva J.C."/>
            <person name="Delcher A.L."/>
            <person name="Schatz M."/>
            <person name="Zhao Q."/>
            <person name="Wortman J.R."/>
            <person name="Bidwell S.L."/>
            <person name="Alsmark U.C.M."/>
            <person name="Besteiro S."/>
            <person name="Sicheritz-Ponten T."/>
            <person name="Noel C.J."/>
            <person name="Dacks J.B."/>
            <person name="Foster P.G."/>
            <person name="Simillion C."/>
            <person name="Van de Peer Y."/>
            <person name="Miranda-Saavedra D."/>
            <person name="Barton G.J."/>
            <person name="Westrop G.D."/>
            <person name="Mueller S."/>
            <person name="Dessi D."/>
            <person name="Fiori P.L."/>
            <person name="Ren Q."/>
            <person name="Paulsen I."/>
            <person name="Zhang H."/>
            <person name="Bastida-Corcuera F.D."/>
            <person name="Simoes-Barbosa A."/>
            <person name="Brown M.T."/>
            <person name="Hayes R.D."/>
            <person name="Mukherjee M."/>
            <person name="Okumura C.Y."/>
            <person name="Schneider R."/>
            <person name="Smith A.J."/>
            <person name="Vanacova S."/>
            <person name="Villalvazo M."/>
            <person name="Haas B.J."/>
            <person name="Pertea M."/>
            <person name="Feldblyum T.V."/>
            <person name="Utterback T.R."/>
            <person name="Shu C.L."/>
            <person name="Osoegawa K."/>
            <person name="de Jong P.J."/>
            <person name="Hrdy I."/>
            <person name="Horvathova L."/>
            <person name="Zubacova Z."/>
            <person name="Dolezal P."/>
            <person name="Malik S.B."/>
            <person name="Logsdon J.M. Jr."/>
            <person name="Henze K."/>
            <person name="Gupta A."/>
            <person name="Wang C.C."/>
            <person name="Dunne R.L."/>
            <person name="Upcroft J.A."/>
            <person name="Upcroft P."/>
            <person name="White O."/>
            <person name="Salzberg S.L."/>
            <person name="Tang P."/>
            <person name="Chiu C.-H."/>
            <person name="Lee Y.-S."/>
            <person name="Embley T.M."/>
            <person name="Coombs G.H."/>
            <person name="Mottram J.C."/>
            <person name="Tachezy J."/>
            <person name="Fraser-Liggett C.M."/>
            <person name="Johnson P.J."/>
        </authorList>
    </citation>
    <scope>NUCLEOTIDE SEQUENCE [LARGE SCALE GENOMIC DNA]</scope>
    <source>
        <strain evidence="6">G3</strain>
    </source>
</reference>
<dbReference type="InterPro" id="IPR020683">
    <property type="entry name" value="DUF3447"/>
</dbReference>
<evidence type="ECO:0000256" key="4">
    <source>
        <dbReference type="SAM" id="MobiDB-lite"/>
    </source>
</evidence>
<dbReference type="STRING" id="5722.A2FRX3"/>
<dbReference type="eggNOG" id="KOG4177">
    <property type="taxonomic scope" value="Eukaryota"/>
</dbReference>
<dbReference type="AlphaFoldDB" id="A2FRX3"/>
<accession>A2FRX3</accession>
<dbReference type="Pfam" id="PF11929">
    <property type="entry name" value="DUF3447"/>
    <property type="match status" value="1"/>
</dbReference>
<organism evidence="6 7">
    <name type="scientific">Trichomonas vaginalis (strain ATCC PRA-98 / G3)</name>
    <dbReference type="NCBI Taxonomy" id="412133"/>
    <lineage>
        <taxon>Eukaryota</taxon>
        <taxon>Metamonada</taxon>
        <taxon>Parabasalia</taxon>
        <taxon>Trichomonadida</taxon>
        <taxon>Trichomonadidae</taxon>
        <taxon>Trichomonas</taxon>
    </lineage>
</organism>
<dbReference type="InterPro" id="IPR002110">
    <property type="entry name" value="Ankyrin_rpt"/>
</dbReference>
<reference evidence="6" key="1">
    <citation type="submission" date="2006-10" db="EMBL/GenBank/DDBJ databases">
        <authorList>
            <person name="Amadeo P."/>
            <person name="Zhao Q."/>
            <person name="Wortman J."/>
            <person name="Fraser-Liggett C."/>
            <person name="Carlton J."/>
        </authorList>
    </citation>
    <scope>NUCLEOTIDE SEQUENCE</scope>
    <source>
        <strain evidence="6">G3</strain>
    </source>
</reference>
<feature type="repeat" description="ANK" evidence="3">
    <location>
        <begin position="535"/>
        <end position="567"/>
    </location>
</feature>
<dbReference type="EMBL" id="DS113972">
    <property type="protein sequence ID" value="EAX92339.1"/>
    <property type="molecule type" value="Genomic_DNA"/>
</dbReference>
<dbReference type="PANTHER" id="PTHR24198">
    <property type="entry name" value="ANKYRIN REPEAT AND PROTEIN KINASE DOMAIN-CONTAINING PROTEIN"/>
    <property type="match status" value="1"/>
</dbReference>
<dbReference type="SMR" id="A2FRX3"/>
<evidence type="ECO:0000313" key="6">
    <source>
        <dbReference type="EMBL" id="EAX92339.1"/>
    </source>
</evidence>
<feature type="domain" description="DUF3447" evidence="5">
    <location>
        <begin position="183"/>
        <end position="254"/>
    </location>
</feature>
<dbReference type="InParanoid" id="A2FRX3"/>
<feature type="repeat" description="ANK" evidence="3">
    <location>
        <begin position="669"/>
        <end position="701"/>
    </location>
</feature>
<keyword evidence="2 3" id="KW-0040">ANK repeat</keyword>
<dbReference type="PROSITE" id="PS50297">
    <property type="entry name" value="ANK_REP_REGION"/>
    <property type="match status" value="3"/>
</dbReference>
<dbReference type="OrthoDB" id="539213at2759"/>
<sequence length="886" mass="100155">MSTHFPINPNVKELFDTIDLLWSMKEESLGEIFEKVKYCIDHNYLDAYHFAEIGNLLYMIDVRLIETICKYEESLFMNYNLEYENCHFIFRPRLRSALILMNVIVDIIPEQFEEMTLPDLLNPIKEGTIIHALVFDNLDELVQSLTLSRSDPNSFIEDDISFLDFSAKHNSLKCFDYLLSKGAKITNNTLRYSLFSDNTQLIEKILTKVQMTNSTIDTCILTHNMKLATWIRDTKKIAPMFHDCARLYDFNLMFDKINRKNNVNFVDKESNTVLNALARFGVTFLVKTFIDFEAKPNLLPPNGSLPLVDAVVSGFLDTVICLIKCGAEINVTDKDGLTIQHYSCFGTLDVVKYFYKKEHLPYDVVDSVENWTPIFYAVKYGKFDIVNYLLDKKENIKIKDKNKRSLLRVAVEYKQPSIVHLLLMKGEMDPNEKWANGLTLLMQSIDNNDEDTAIRLVEYGAEFNKADKDKKYPLIQALYKGHFDLAVEMILRKANVNCADRTGMTPLGVCCKYGDYDMAKILIERGANINCDLGNGMNILYMAATSQNFNIVELLAGNNVDMNQRQTLLAPPLNIIVTYEKYDLLKKMLQIKPCNIDYTGIGEVNALMASVEMNLCEAVNILLDYGANIEFVTKTEKDTPLLRCCRFDCSDVLKVLIRRGARLDVKCAGGFSPVHLASSTNSFNSLKVLIDNGCDINVKHSQGLNALGMACTQGALGSVKTLLKAGIDVNSLNSLVIPHLFTSEENMSDISTKIICFLIKYGLNVNVAYEGGITIKELALSKKNNEVLRYLIRYDRDPMIRLLGSNFDLIANQLMQLPPSFDEDDWEDMGELQYHGKPVSTGKGKPVRGKENTDDFPLPFQMGGSGDGSAPDIGQALGSLLKFFKK</sequence>
<dbReference type="Proteomes" id="UP000001542">
    <property type="component" value="Unassembled WGS sequence"/>
</dbReference>
<dbReference type="VEuPathDB" id="TrichDB:TVAGG3_0659680"/>
<dbReference type="RefSeq" id="XP_001305269.1">
    <property type="nucleotide sequence ID" value="XM_001305268.1"/>
</dbReference>